<dbReference type="GO" id="GO:0160147">
    <property type="term" value="F:tRNA pseudouridine(38-40) synthase activity"/>
    <property type="evidence" value="ECO:0007669"/>
    <property type="project" value="UniProtKB-EC"/>
</dbReference>
<keyword evidence="8" id="KW-1185">Reference proteome</keyword>
<comment type="caution">
    <text evidence="4">Lacks conserved residue(s) required for the propagation of feature annotation.</text>
</comment>
<evidence type="ECO:0000256" key="1">
    <source>
        <dbReference type="ARBA" id="ARBA00009375"/>
    </source>
</evidence>
<feature type="domain" description="Pseudouridine synthase I TruA alpha/beta" evidence="6">
    <location>
        <begin position="8"/>
        <end position="102"/>
    </location>
</feature>
<dbReference type="InterPro" id="IPR020097">
    <property type="entry name" value="PsdUridine_synth_TruA_a/b_dom"/>
</dbReference>
<dbReference type="HAMAP" id="MF_00171">
    <property type="entry name" value="TruA"/>
    <property type="match status" value="1"/>
</dbReference>
<evidence type="ECO:0000256" key="2">
    <source>
        <dbReference type="ARBA" id="ARBA00022694"/>
    </source>
</evidence>
<evidence type="ECO:0000256" key="5">
    <source>
        <dbReference type="RuleBase" id="RU003792"/>
    </source>
</evidence>
<organism evidence="7 8">
    <name type="scientific">Winogradskyella alexanderae</name>
    <dbReference type="NCBI Taxonomy" id="2877123"/>
    <lineage>
        <taxon>Bacteria</taxon>
        <taxon>Pseudomonadati</taxon>
        <taxon>Bacteroidota</taxon>
        <taxon>Flavobacteriia</taxon>
        <taxon>Flavobacteriales</taxon>
        <taxon>Flavobacteriaceae</taxon>
        <taxon>Winogradskyella</taxon>
    </lineage>
</organism>
<dbReference type="InterPro" id="IPR001406">
    <property type="entry name" value="PsdUridine_synth_TruA"/>
</dbReference>
<keyword evidence="3 4" id="KW-0413">Isomerase</keyword>
<dbReference type="EC" id="5.4.99.12" evidence="4"/>
<keyword evidence="2 4" id="KW-0819">tRNA processing</keyword>
<protein>
    <recommendedName>
        <fullName evidence="4">tRNA pseudouridine synthase A</fullName>
        <ecNumber evidence="4">5.4.99.12</ecNumber>
    </recommendedName>
    <alternativeName>
        <fullName evidence="4">tRNA pseudouridine(38-40) synthase</fullName>
    </alternativeName>
    <alternativeName>
        <fullName evidence="4">tRNA pseudouridylate synthase I</fullName>
    </alternativeName>
    <alternativeName>
        <fullName evidence="4">tRNA-uridine isomerase I</fullName>
    </alternativeName>
</protein>
<dbReference type="PIRSF" id="PIRSF001430">
    <property type="entry name" value="tRNA_psdUrid_synth"/>
    <property type="match status" value="1"/>
</dbReference>
<gene>
    <name evidence="4 7" type="primary">truA</name>
    <name evidence="7" type="ORF">LBU54_14745</name>
</gene>
<feature type="domain" description="Pseudouridine synthase I TruA alpha/beta" evidence="6">
    <location>
        <begin position="147"/>
        <end position="241"/>
    </location>
</feature>
<dbReference type="RefSeq" id="WP_224531802.1">
    <property type="nucleotide sequence ID" value="NZ_JAIUJR010000013.1"/>
</dbReference>
<evidence type="ECO:0000256" key="3">
    <source>
        <dbReference type="ARBA" id="ARBA00023235"/>
    </source>
</evidence>
<comment type="function">
    <text evidence="4">Formation of pseudouridine at positions 38, 39 and 40 in the anticodon stem and loop of transfer RNAs.</text>
</comment>
<feature type="active site" description="Nucleophile" evidence="4">
    <location>
        <position position="51"/>
    </location>
</feature>
<comment type="caution">
    <text evidence="7">The sequence shown here is derived from an EMBL/GenBank/DDBJ whole genome shotgun (WGS) entry which is preliminary data.</text>
</comment>
<dbReference type="Proteomes" id="UP001198901">
    <property type="component" value="Unassembled WGS sequence"/>
</dbReference>
<evidence type="ECO:0000256" key="4">
    <source>
        <dbReference type="HAMAP-Rule" id="MF_00171"/>
    </source>
</evidence>
<dbReference type="SUPFAM" id="SSF55120">
    <property type="entry name" value="Pseudouridine synthase"/>
    <property type="match status" value="1"/>
</dbReference>
<proteinExistence type="inferred from homology"/>
<accession>A0ABS7XWR4</accession>
<dbReference type="Gene3D" id="3.30.70.580">
    <property type="entry name" value="Pseudouridine synthase I, catalytic domain, N-terminal subdomain"/>
    <property type="match status" value="1"/>
</dbReference>
<dbReference type="InterPro" id="IPR020094">
    <property type="entry name" value="TruA/RsuA/RluB/E/F_N"/>
</dbReference>
<dbReference type="PANTHER" id="PTHR11142:SF0">
    <property type="entry name" value="TRNA PSEUDOURIDINE SYNTHASE-LIKE 1"/>
    <property type="match status" value="1"/>
</dbReference>
<evidence type="ECO:0000259" key="6">
    <source>
        <dbReference type="Pfam" id="PF01416"/>
    </source>
</evidence>
<dbReference type="EMBL" id="JAIUJR010000013">
    <property type="protein sequence ID" value="MCA0133853.1"/>
    <property type="molecule type" value="Genomic_DNA"/>
</dbReference>
<reference evidence="8" key="1">
    <citation type="submission" date="2023-07" db="EMBL/GenBank/DDBJ databases">
        <authorList>
            <person name="Yue Y."/>
        </authorList>
    </citation>
    <scope>NUCLEOTIDE SEQUENCE [LARGE SCALE GENOMIC DNA]</scope>
    <source>
        <strain evidence="8">D23</strain>
    </source>
</reference>
<sequence>MRYFLELSYNGKAYHGWQNQPNAITVQAVLEKSLSTLLKESISIVGAGRTDTGVHAANMYAHFDFEGLIPSDLVYKLNALLPKDIAISKLLKVKEDAHARFDAKSRTYHYRMSTSKSVFNFDYAYQLTKTLNVNAMNEACKILFEYKDFQCFSKVNTDVKTYNCEIKEAQWHVRGEELLFVITADRFLRNMVRAIVGTMINIGLGKIKPKDLHGIIESKDRAKAGYSVPAHGLNLVNILYPEKIFIKDTDLFSA</sequence>
<comment type="subunit">
    <text evidence="4">Homodimer.</text>
</comment>
<evidence type="ECO:0000313" key="7">
    <source>
        <dbReference type="EMBL" id="MCA0133853.1"/>
    </source>
</evidence>
<comment type="similarity">
    <text evidence="1 4 5">Belongs to the tRNA pseudouridine synthase TruA family.</text>
</comment>
<dbReference type="CDD" id="cd02570">
    <property type="entry name" value="PseudoU_synth_EcTruA"/>
    <property type="match status" value="1"/>
</dbReference>
<feature type="binding site" evidence="4">
    <location>
        <position position="108"/>
    </location>
    <ligand>
        <name>substrate</name>
    </ligand>
</feature>
<dbReference type="InterPro" id="IPR020103">
    <property type="entry name" value="PsdUridine_synth_cat_dom_sf"/>
</dbReference>
<dbReference type="NCBIfam" id="TIGR00071">
    <property type="entry name" value="hisT_truA"/>
    <property type="match status" value="1"/>
</dbReference>
<name>A0ABS7XWR4_9FLAO</name>
<dbReference type="PANTHER" id="PTHR11142">
    <property type="entry name" value="PSEUDOURIDYLATE SYNTHASE"/>
    <property type="match status" value="1"/>
</dbReference>
<dbReference type="InterPro" id="IPR020095">
    <property type="entry name" value="PsdUridine_synth_TruA_C"/>
</dbReference>
<dbReference type="Pfam" id="PF01416">
    <property type="entry name" value="PseudoU_synth_1"/>
    <property type="match status" value="2"/>
</dbReference>
<evidence type="ECO:0000313" key="8">
    <source>
        <dbReference type="Proteomes" id="UP001198901"/>
    </source>
</evidence>
<comment type="catalytic activity">
    <reaction evidence="4 5">
        <text>uridine(38/39/40) in tRNA = pseudouridine(38/39/40) in tRNA</text>
        <dbReference type="Rhea" id="RHEA:22376"/>
        <dbReference type="Rhea" id="RHEA-COMP:10085"/>
        <dbReference type="Rhea" id="RHEA-COMP:10087"/>
        <dbReference type="ChEBI" id="CHEBI:65314"/>
        <dbReference type="ChEBI" id="CHEBI:65315"/>
        <dbReference type="EC" id="5.4.99.12"/>
    </reaction>
</comment>
<dbReference type="Gene3D" id="3.30.70.660">
    <property type="entry name" value="Pseudouridine synthase I, catalytic domain, C-terminal subdomain"/>
    <property type="match status" value="1"/>
</dbReference>